<name>A0ABS3B2F3_9XANT</name>
<evidence type="ECO:0008006" key="4">
    <source>
        <dbReference type="Google" id="ProtNLM"/>
    </source>
</evidence>
<evidence type="ECO:0000313" key="2">
    <source>
        <dbReference type="EMBL" id="MBN6101770.1"/>
    </source>
</evidence>
<dbReference type="EMBL" id="JAFIWB010000004">
    <property type="protein sequence ID" value="MBN6101770.1"/>
    <property type="molecule type" value="Genomic_DNA"/>
</dbReference>
<feature type="chain" id="PRO_5046346133" description="VCBS repeat-containing protein" evidence="1">
    <location>
        <begin position="26"/>
        <end position="391"/>
    </location>
</feature>
<sequence>MPRTRPTSWIAATLLALAAFSAAQAHVADGGTTTLPQVLEQLRREIEAEPATDPTPIDTVLQRHADTTGLSFDIATADADGAAAPPPKQPAGVSAAEWQALRTYLGPASTVQDDVSENGNHHYTLLDLDEDGQRDLLDTAYVGGTGLFTEIAVLRRDAAHGFLAPPNAASEAEPATGVFSINGRGGDQALYWLRIDGRSYAAYRDGDYFQDMLTLSRPLSPLPGERSSPRVLQVRYRYRHTLAPPQDPAQATPEDQDAARWLAQHPQWRAVADKELQRLGFDAQGRQRSPDPNARCPVPAGIGDPEERAQWPWRDAGHYTFDYVADLRLRHGSDCYSASIVAFRSSYLTSYAACCALWLYAAPGQQAVALPLLSIRARAGVAVIAATPAGQ</sequence>
<evidence type="ECO:0000256" key="1">
    <source>
        <dbReference type="SAM" id="SignalP"/>
    </source>
</evidence>
<dbReference type="Proteomes" id="UP000695802">
    <property type="component" value="Unassembled WGS sequence"/>
</dbReference>
<organism evidence="2 3">
    <name type="scientific">Xanthomonas bonasiae</name>
    <dbReference type="NCBI Taxonomy" id="2810351"/>
    <lineage>
        <taxon>Bacteria</taxon>
        <taxon>Pseudomonadati</taxon>
        <taxon>Pseudomonadota</taxon>
        <taxon>Gammaproteobacteria</taxon>
        <taxon>Lysobacterales</taxon>
        <taxon>Lysobacteraceae</taxon>
        <taxon>Xanthomonas</taxon>
    </lineage>
</organism>
<protein>
    <recommendedName>
        <fullName evidence="4">VCBS repeat-containing protein</fullName>
    </recommendedName>
</protein>
<accession>A0ABS3B2F3</accession>
<reference evidence="2 3" key="1">
    <citation type="submission" date="2021-02" db="EMBL/GenBank/DDBJ databases">
        <title>Taxonomically Unique Crown Gall-Associated Xanthomonas Stains Have Deficiency in Virulence Repertories.</title>
        <authorList>
            <person name="Mafakheri H."/>
            <person name="Taghavi S.M."/>
            <person name="Dimkic I."/>
            <person name="Nemanja K."/>
            <person name="Osdaghi E."/>
        </authorList>
    </citation>
    <scope>NUCLEOTIDE SEQUENCE [LARGE SCALE GENOMIC DNA]</scope>
    <source>
        <strain evidence="2 3">FX4</strain>
    </source>
</reference>
<evidence type="ECO:0000313" key="3">
    <source>
        <dbReference type="Proteomes" id="UP000695802"/>
    </source>
</evidence>
<proteinExistence type="predicted"/>
<keyword evidence="1" id="KW-0732">Signal</keyword>
<feature type="signal peptide" evidence="1">
    <location>
        <begin position="1"/>
        <end position="25"/>
    </location>
</feature>
<comment type="caution">
    <text evidence="2">The sequence shown here is derived from an EMBL/GenBank/DDBJ whole genome shotgun (WGS) entry which is preliminary data.</text>
</comment>
<gene>
    <name evidence="2" type="ORF">JR064_06275</name>
</gene>
<keyword evidence="3" id="KW-1185">Reference proteome</keyword>